<dbReference type="EMBL" id="FNWJ01000001">
    <property type="protein sequence ID" value="SEH11909.1"/>
    <property type="molecule type" value="Genomic_DNA"/>
</dbReference>
<keyword evidence="2 6" id="KW-0031">Aminopeptidase</keyword>
<feature type="binding site" evidence="6">
    <location>
        <position position="105"/>
    </location>
    <ligand>
        <name>a divalent metal cation</name>
        <dbReference type="ChEBI" id="CHEBI:60240"/>
        <label>1</label>
    </ligand>
</feature>
<dbReference type="InterPro" id="IPR002467">
    <property type="entry name" value="Pept_M24A_MAP1"/>
</dbReference>
<keyword evidence="11" id="KW-1185">Reference proteome</keyword>
<dbReference type="Gene3D" id="3.90.230.10">
    <property type="entry name" value="Creatinase/methionine aminopeptidase superfamily"/>
    <property type="match status" value="1"/>
</dbReference>
<organism evidence="10 11">
    <name type="scientific">Thermoleophilum album</name>
    <dbReference type="NCBI Taxonomy" id="29539"/>
    <lineage>
        <taxon>Bacteria</taxon>
        <taxon>Bacillati</taxon>
        <taxon>Actinomycetota</taxon>
        <taxon>Thermoleophilia</taxon>
        <taxon>Thermoleophilales</taxon>
        <taxon>Thermoleophilaceae</taxon>
        <taxon>Thermoleophilum</taxon>
    </lineage>
</organism>
<dbReference type="PANTHER" id="PTHR43330:SF27">
    <property type="entry name" value="METHIONINE AMINOPEPTIDASE"/>
    <property type="match status" value="1"/>
</dbReference>
<dbReference type="AlphaFoldDB" id="A0A1H6FLZ8"/>
<keyword evidence="4 6" id="KW-0479">Metal-binding</keyword>
<evidence type="ECO:0000256" key="4">
    <source>
        <dbReference type="ARBA" id="ARBA00022723"/>
    </source>
</evidence>
<dbReference type="InterPro" id="IPR001714">
    <property type="entry name" value="Pept_M24_MAP"/>
</dbReference>
<feature type="domain" description="Peptidase M24" evidence="9">
    <location>
        <begin position="11"/>
        <end position="238"/>
    </location>
</feature>
<dbReference type="PRINTS" id="PR00599">
    <property type="entry name" value="MAPEPTIDASE"/>
</dbReference>
<feature type="binding site" evidence="6">
    <location>
        <position position="94"/>
    </location>
    <ligand>
        <name>a divalent metal cation</name>
        <dbReference type="ChEBI" id="CHEBI:60240"/>
        <label>1</label>
    </ligand>
</feature>
<evidence type="ECO:0000313" key="10">
    <source>
        <dbReference type="EMBL" id="SEH11909.1"/>
    </source>
</evidence>
<accession>A0A1H6FLZ8</accession>
<feature type="binding site" evidence="6">
    <location>
        <position position="232"/>
    </location>
    <ligand>
        <name>a divalent metal cation</name>
        <dbReference type="ChEBI" id="CHEBI:60240"/>
        <label>1</label>
    </ligand>
</feature>
<sequence>MAKLKSPEQIERIAAAGAIVAQCLRLLQQRARPGVRTRELDALAERFIRSRGAEPAFKGYHGYPASICASPNSLVVHGIPDDYELTPGDVLSLDVGVELDGWIADAALTVAVGRPSPTARRLLDTTRAALYAGIAKAQPGAHLGDVSHAIQQRVEQDGFSVIRALVGHGVGRAMHEEPQIPNFGRPGTGPLLEPGMVLAIEPMVNAGGHEVEMGPDNWAVYSRDGSLAAHFEHTIAVTREGPRILTPWDPDAPAALVRESASEKAERGSAESALTPHREVR</sequence>
<comment type="subunit">
    <text evidence="6">Monomer.</text>
</comment>
<evidence type="ECO:0000313" key="11">
    <source>
        <dbReference type="Proteomes" id="UP000222056"/>
    </source>
</evidence>
<proteinExistence type="inferred from homology"/>
<feature type="binding site" evidence="6">
    <location>
        <position position="77"/>
    </location>
    <ligand>
        <name>substrate</name>
    </ligand>
</feature>
<comment type="function">
    <text evidence="1 6">Removes the N-terminal methionine from nascent proteins. The N-terminal methionine is often cleaved when the second residue in the primary sequence is small and uncharged (Met-Ala-, Cys, Gly, Pro, Ser, Thr, or Val). Requires deformylation of the N(alpha)-formylated initiator methionine before it can be hydrolyzed.</text>
</comment>
<feature type="binding site" evidence="6">
    <location>
        <position position="105"/>
    </location>
    <ligand>
        <name>a divalent metal cation</name>
        <dbReference type="ChEBI" id="CHEBI:60240"/>
        <label>2</label>
        <note>catalytic</note>
    </ligand>
</feature>
<dbReference type="Pfam" id="PF00557">
    <property type="entry name" value="Peptidase_M24"/>
    <property type="match status" value="1"/>
</dbReference>
<dbReference type="InterPro" id="IPR000994">
    <property type="entry name" value="Pept_M24"/>
</dbReference>
<gene>
    <name evidence="6" type="primary">map</name>
    <name evidence="10" type="ORF">SAMN02745716_0920</name>
</gene>
<dbReference type="EC" id="3.4.11.18" evidence="6 7"/>
<dbReference type="CDD" id="cd01086">
    <property type="entry name" value="MetAP1"/>
    <property type="match status" value="1"/>
</dbReference>
<keyword evidence="5 6" id="KW-0378">Hydrolase</keyword>
<feature type="region of interest" description="Disordered" evidence="8">
    <location>
        <begin position="244"/>
        <end position="281"/>
    </location>
</feature>
<dbReference type="GO" id="GO:0005829">
    <property type="term" value="C:cytosol"/>
    <property type="evidence" value="ECO:0007669"/>
    <property type="project" value="TreeGrafter"/>
</dbReference>
<comment type="catalytic activity">
    <reaction evidence="6 7">
        <text>Release of N-terminal amino acids, preferentially methionine, from peptides and arylamides.</text>
        <dbReference type="EC" id="3.4.11.18"/>
    </reaction>
</comment>
<feature type="binding site" evidence="6">
    <location>
        <position position="168"/>
    </location>
    <ligand>
        <name>a divalent metal cation</name>
        <dbReference type="ChEBI" id="CHEBI:60240"/>
        <label>2</label>
        <note>catalytic</note>
    </ligand>
</feature>
<evidence type="ECO:0000256" key="3">
    <source>
        <dbReference type="ARBA" id="ARBA00022670"/>
    </source>
</evidence>
<dbReference type="SUPFAM" id="SSF55920">
    <property type="entry name" value="Creatinase/aminopeptidase"/>
    <property type="match status" value="1"/>
</dbReference>
<dbReference type="NCBIfam" id="TIGR00500">
    <property type="entry name" value="met_pdase_I"/>
    <property type="match status" value="1"/>
</dbReference>
<dbReference type="GO" id="GO:0070006">
    <property type="term" value="F:metalloaminopeptidase activity"/>
    <property type="evidence" value="ECO:0007669"/>
    <property type="project" value="UniProtKB-UniRule"/>
</dbReference>
<name>A0A1H6FLZ8_THEAL</name>
<dbReference type="GO" id="GO:0006508">
    <property type="term" value="P:proteolysis"/>
    <property type="evidence" value="ECO:0007669"/>
    <property type="project" value="UniProtKB-KW"/>
</dbReference>
<reference evidence="11" key="1">
    <citation type="submission" date="2016-10" db="EMBL/GenBank/DDBJ databases">
        <authorList>
            <person name="Varghese N."/>
            <person name="Submissions S."/>
        </authorList>
    </citation>
    <scope>NUCLEOTIDE SEQUENCE [LARGE SCALE GENOMIC DNA]</scope>
    <source>
        <strain evidence="11">ATCC 35263</strain>
    </source>
</reference>
<protein>
    <recommendedName>
        <fullName evidence="6 7">Methionine aminopeptidase</fullName>
        <shortName evidence="6">MAP</shortName>
        <shortName evidence="6">MetAP</shortName>
        <ecNumber evidence="6 7">3.4.11.18</ecNumber>
    </recommendedName>
    <alternativeName>
        <fullName evidence="6">Peptidase M</fullName>
    </alternativeName>
</protein>
<feature type="binding site" evidence="6">
    <location>
        <position position="232"/>
    </location>
    <ligand>
        <name>a divalent metal cation</name>
        <dbReference type="ChEBI" id="CHEBI:60240"/>
        <label>2</label>
        <note>catalytic</note>
    </ligand>
</feature>
<dbReference type="HAMAP" id="MF_01974">
    <property type="entry name" value="MetAP_1"/>
    <property type="match status" value="1"/>
</dbReference>
<dbReference type="GO" id="GO:0046872">
    <property type="term" value="F:metal ion binding"/>
    <property type="evidence" value="ECO:0007669"/>
    <property type="project" value="UniProtKB-UniRule"/>
</dbReference>
<evidence type="ECO:0000256" key="6">
    <source>
        <dbReference type="HAMAP-Rule" id="MF_01974"/>
    </source>
</evidence>
<comment type="cofactor">
    <cofactor evidence="6">
        <name>Co(2+)</name>
        <dbReference type="ChEBI" id="CHEBI:48828"/>
    </cofactor>
    <cofactor evidence="6">
        <name>Zn(2+)</name>
        <dbReference type="ChEBI" id="CHEBI:29105"/>
    </cofactor>
    <cofactor evidence="6">
        <name>Mn(2+)</name>
        <dbReference type="ChEBI" id="CHEBI:29035"/>
    </cofactor>
    <cofactor evidence="6">
        <name>Fe(2+)</name>
        <dbReference type="ChEBI" id="CHEBI:29033"/>
    </cofactor>
    <text evidence="6">Binds 2 divalent metal cations per subunit. Has a high-affinity and a low affinity metal-binding site. The true nature of the physiological cofactor is under debate. The enzyme is active with cobalt, zinc, manganese or divalent iron ions. Most likely, methionine aminopeptidases function as mononuclear Fe(2+)-metalloproteases under physiological conditions, and the catalytically relevant metal-binding site has been assigned to the histidine-containing high-affinity site.</text>
</comment>
<evidence type="ECO:0000256" key="1">
    <source>
        <dbReference type="ARBA" id="ARBA00002521"/>
    </source>
</evidence>
<dbReference type="RefSeq" id="WP_093116608.1">
    <property type="nucleotide sequence ID" value="NZ_FNWJ01000001.1"/>
</dbReference>
<keyword evidence="3 6" id="KW-0645">Protease</keyword>
<dbReference type="GO" id="GO:0004239">
    <property type="term" value="F:initiator methionyl aminopeptidase activity"/>
    <property type="evidence" value="ECO:0007669"/>
    <property type="project" value="UniProtKB-UniRule"/>
</dbReference>
<feature type="binding site" evidence="6">
    <location>
        <position position="201"/>
    </location>
    <ligand>
        <name>a divalent metal cation</name>
        <dbReference type="ChEBI" id="CHEBI:60240"/>
        <label>2</label>
        <note>catalytic</note>
    </ligand>
</feature>
<dbReference type="PANTHER" id="PTHR43330">
    <property type="entry name" value="METHIONINE AMINOPEPTIDASE"/>
    <property type="match status" value="1"/>
</dbReference>
<evidence type="ECO:0000259" key="9">
    <source>
        <dbReference type="Pfam" id="PF00557"/>
    </source>
</evidence>
<feature type="compositionally biased region" description="Basic and acidic residues" evidence="8">
    <location>
        <begin position="260"/>
        <end position="269"/>
    </location>
</feature>
<dbReference type="OrthoDB" id="9802055at2"/>
<dbReference type="InterPro" id="IPR036005">
    <property type="entry name" value="Creatinase/aminopeptidase-like"/>
</dbReference>
<evidence type="ECO:0000256" key="7">
    <source>
        <dbReference type="RuleBase" id="RU003653"/>
    </source>
</evidence>
<feature type="binding site" evidence="6">
    <location>
        <position position="175"/>
    </location>
    <ligand>
        <name>substrate</name>
    </ligand>
</feature>
<evidence type="ECO:0000256" key="2">
    <source>
        <dbReference type="ARBA" id="ARBA00022438"/>
    </source>
</evidence>
<evidence type="ECO:0000256" key="8">
    <source>
        <dbReference type="SAM" id="MobiDB-lite"/>
    </source>
</evidence>
<dbReference type="STRING" id="29539.SAMN02745716_0920"/>
<evidence type="ECO:0000256" key="5">
    <source>
        <dbReference type="ARBA" id="ARBA00022801"/>
    </source>
</evidence>
<dbReference type="Proteomes" id="UP000222056">
    <property type="component" value="Unassembled WGS sequence"/>
</dbReference>
<comment type="similarity">
    <text evidence="6">Belongs to the peptidase M24A family. Methionine aminopeptidase type 1 subfamily.</text>
</comment>